<evidence type="ECO:0000313" key="1">
    <source>
        <dbReference type="EMBL" id="EZQ10577.1"/>
    </source>
</evidence>
<dbReference type="EMBL" id="JFZT01000021">
    <property type="protein sequence ID" value="EZQ10577.1"/>
    <property type="molecule type" value="Genomic_DNA"/>
</dbReference>
<dbReference type="Proteomes" id="UP000024332">
    <property type="component" value="Unassembled WGS sequence"/>
</dbReference>
<dbReference type="OrthoDB" id="36437at2157"/>
<keyword evidence="2" id="KW-1185">Reference proteome</keyword>
<accession>A0A031LQF8</accession>
<sequence>MDEKELVLKSLDKVDRWYIMLAGIKENNLLLVTKREVPSTVEVDGIFLNVIHYDPDQYLEEVSRNEELFRSYKVYYFVKTYMRKLLDLLSSLEVQRMSLTLEDFEEKNRQNLH</sequence>
<protein>
    <submittedName>
        <fullName evidence="1">Uncharacterized protein</fullName>
    </submittedName>
</protein>
<dbReference type="RefSeq" id="WP_048099082.1">
    <property type="nucleotide sequence ID" value="NZ_JFZT01000021.1"/>
</dbReference>
<organism evidence="1 2">
    <name type="scientific">Candidatus Acidianus copahuensis</name>
    <dbReference type="NCBI Taxonomy" id="1160895"/>
    <lineage>
        <taxon>Archaea</taxon>
        <taxon>Thermoproteota</taxon>
        <taxon>Thermoprotei</taxon>
        <taxon>Sulfolobales</taxon>
        <taxon>Sulfolobaceae</taxon>
        <taxon>Acidianus</taxon>
    </lineage>
</organism>
<comment type="caution">
    <text evidence="1">The sequence shown here is derived from an EMBL/GenBank/DDBJ whole genome shotgun (WGS) entry which is preliminary data.</text>
</comment>
<dbReference type="AlphaFoldDB" id="A0A031LQF8"/>
<name>A0A031LQF8_9CREN</name>
<proteinExistence type="predicted"/>
<evidence type="ECO:0000313" key="2">
    <source>
        <dbReference type="Proteomes" id="UP000024332"/>
    </source>
</evidence>
<gene>
    <name evidence="1" type="ORF">CM19_03880</name>
</gene>
<reference evidence="1 2" key="1">
    <citation type="submission" date="2014-03" db="EMBL/GenBank/DDBJ databases">
        <title>Draft genome sequence of the novel thermoacidophilic archaea Acidianus copahuensis ALE1 strain, isolated from Copahue volcanic area in Neuquen Argentina.</title>
        <authorList>
            <person name="Urbieta M.S."/>
            <person name="Rascovan N."/>
            <person name="Castro C."/>
            <person name="Revale S."/>
            <person name="Giaveno M.A."/>
            <person name="Vazquez M.P."/>
            <person name="Donati E.R."/>
        </authorList>
    </citation>
    <scope>NUCLEOTIDE SEQUENCE [LARGE SCALE GENOMIC DNA]</scope>
    <source>
        <strain evidence="1 2">ALE1</strain>
    </source>
</reference>